<reference evidence="2" key="1">
    <citation type="journal article" date="2022" name="bioRxiv">
        <title>Sequencing and chromosome-scale assembly of the giantPleurodeles waltlgenome.</title>
        <authorList>
            <person name="Brown T."/>
            <person name="Elewa A."/>
            <person name="Iarovenko S."/>
            <person name="Subramanian E."/>
            <person name="Araus A.J."/>
            <person name="Petzold A."/>
            <person name="Susuki M."/>
            <person name="Suzuki K.-i.T."/>
            <person name="Hayashi T."/>
            <person name="Toyoda A."/>
            <person name="Oliveira C."/>
            <person name="Osipova E."/>
            <person name="Leigh N.D."/>
            <person name="Simon A."/>
            <person name="Yun M.H."/>
        </authorList>
    </citation>
    <scope>NUCLEOTIDE SEQUENCE</scope>
    <source>
        <strain evidence="2">20211129_DDA</strain>
        <tissue evidence="2">Liver</tissue>
    </source>
</reference>
<evidence type="ECO:0000313" key="3">
    <source>
        <dbReference type="Proteomes" id="UP001066276"/>
    </source>
</evidence>
<keyword evidence="3" id="KW-1185">Reference proteome</keyword>
<evidence type="ECO:0000256" key="1">
    <source>
        <dbReference type="SAM" id="MobiDB-lite"/>
    </source>
</evidence>
<feature type="region of interest" description="Disordered" evidence="1">
    <location>
        <begin position="1"/>
        <end position="44"/>
    </location>
</feature>
<protein>
    <submittedName>
        <fullName evidence="2">Uncharacterized protein</fullName>
    </submittedName>
</protein>
<comment type="caution">
    <text evidence="2">The sequence shown here is derived from an EMBL/GenBank/DDBJ whole genome shotgun (WGS) entry which is preliminary data.</text>
</comment>
<feature type="compositionally biased region" description="Polar residues" evidence="1">
    <location>
        <begin position="8"/>
        <end position="20"/>
    </location>
</feature>
<organism evidence="2 3">
    <name type="scientific">Pleurodeles waltl</name>
    <name type="common">Iberian ribbed newt</name>
    <dbReference type="NCBI Taxonomy" id="8319"/>
    <lineage>
        <taxon>Eukaryota</taxon>
        <taxon>Metazoa</taxon>
        <taxon>Chordata</taxon>
        <taxon>Craniata</taxon>
        <taxon>Vertebrata</taxon>
        <taxon>Euteleostomi</taxon>
        <taxon>Amphibia</taxon>
        <taxon>Batrachia</taxon>
        <taxon>Caudata</taxon>
        <taxon>Salamandroidea</taxon>
        <taxon>Salamandridae</taxon>
        <taxon>Pleurodelinae</taxon>
        <taxon>Pleurodeles</taxon>
    </lineage>
</organism>
<evidence type="ECO:0000313" key="2">
    <source>
        <dbReference type="EMBL" id="KAJ1096876.1"/>
    </source>
</evidence>
<proteinExistence type="predicted"/>
<accession>A0AAV7LZ92</accession>
<name>A0AAV7LZ92_PLEWA</name>
<sequence>MGLHKWTDASQGNTMEQYTTPVPLPQRTARSEVSGDDMRVPLNPKKPSRAELLAAIQGSRVALEGKKETAAVEVNLLWAELRKGEITLFRSTRGGVTMVGDVPGRTEGPGGVTHWASGAESPDWRSRDAGWLVDHRVEIQQEGTMTEVATDLVGETALERELGGGGALAVV</sequence>
<dbReference type="EMBL" id="JANPWB010000014">
    <property type="protein sequence ID" value="KAJ1096876.1"/>
    <property type="molecule type" value="Genomic_DNA"/>
</dbReference>
<dbReference type="AlphaFoldDB" id="A0AAV7LZ92"/>
<gene>
    <name evidence="2" type="ORF">NDU88_002007</name>
</gene>
<dbReference type="Proteomes" id="UP001066276">
    <property type="component" value="Chromosome 10"/>
</dbReference>